<dbReference type="EMBL" id="JALIEA010000005">
    <property type="protein sequence ID" value="MCJ7857190.1"/>
    <property type="molecule type" value="Genomic_DNA"/>
</dbReference>
<comment type="caution">
    <text evidence="1">The sequence shown here is derived from an EMBL/GenBank/DDBJ whole genome shotgun (WGS) entry which is preliminary data.</text>
</comment>
<reference evidence="1" key="1">
    <citation type="submission" date="2022-04" db="EMBL/GenBank/DDBJ databases">
        <title>Corynebacterium kalidii LD5P10.</title>
        <authorList>
            <person name="Sun J.Q."/>
        </authorList>
    </citation>
    <scope>NUCLEOTIDE SEQUENCE</scope>
    <source>
        <strain evidence="1">LD5P10</strain>
    </source>
</reference>
<sequence>MTSPNATDPKAGDTVRIVFGVDTVDALVVRVEGDKVTMQIIWNDPTTPEEDIEPVFVTYPRQLVMPKE</sequence>
<name>A0A9X2B105_9CORY</name>
<evidence type="ECO:0000313" key="2">
    <source>
        <dbReference type="Proteomes" id="UP001139207"/>
    </source>
</evidence>
<dbReference type="Proteomes" id="UP001139207">
    <property type="component" value="Unassembled WGS sequence"/>
</dbReference>
<organism evidence="1 2">
    <name type="scientific">Corynebacterium kalidii</name>
    <dbReference type="NCBI Taxonomy" id="2931982"/>
    <lineage>
        <taxon>Bacteria</taxon>
        <taxon>Bacillati</taxon>
        <taxon>Actinomycetota</taxon>
        <taxon>Actinomycetes</taxon>
        <taxon>Mycobacteriales</taxon>
        <taxon>Corynebacteriaceae</taxon>
        <taxon>Corynebacterium</taxon>
    </lineage>
</organism>
<dbReference type="RefSeq" id="WP_244802942.1">
    <property type="nucleotide sequence ID" value="NZ_JALIEA010000005.1"/>
</dbReference>
<gene>
    <name evidence="1" type="ORF">MUN33_00430</name>
</gene>
<proteinExistence type="predicted"/>
<protein>
    <submittedName>
        <fullName evidence="1">Uncharacterized protein</fullName>
    </submittedName>
</protein>
<keyword evidence="2" id="KW-1185">Reference proteome</keyword>
<dbReference type="AlphaFoldDB" id="A0A9X2B105"/>
<evidence type="ECO:0000313" key="1">
    <source>
        <dbReference type="EMBL" id="MCJ7857190.1"/>
    </source>
</evidence>
<accession>A0A9X2B105</accession>